<reference evidence="1 2" key="1">
    <citation type="journal article" date="2012" name="Science">
        <title>Ecological populations of bacteria act as socially cohesive units of antibiotic production and resistance.</title>
        <authorList>
            <person name="Cordero O.X."/>
            <person name="Wildschutte H."/>
            <person name="Kirkup B."/>
            <person name="Proehl S."/>
            <person name="Ngo L."/>
            <person name="Hussain F."/>
            <person name="Le Roux F."/>
            <person name="Mincer T."/>
            <person name="Polz M.F."/>
        </authorList>
    </citation>
    <scope>NUCLEOTIDE SEQUENCE [LARGE SCALE GENOMIC DNA]</scope>
    <source>
        <strain evidence="1 2">ZF-129</strain>
    </source>
</reference>
<dbReference type="Proteomes" id="UP000094741">
    <property type="component" value="Unassembled WGS sequence"/>
</dbReference>
<name>A0A1E5BHR6_9VIBR</name>
<sequence length="113" mass="12691">MRKTDKKIDNQIRKTLTQLCETNLKQLAGFQWLTHSANYSNFPKTLKVTCVFSTNRQLSEFLENDGGSPVYSLVQTKLATIGVTLKDAAQHIAYDTDENCANEHGGNWAKRLG</sequence>
<comment type="caution">
    <text evidence="1">The sequence shown here is derived from an EMBL/GenBank/DDBJ whole genome shotgun (WGS) entry which is preliminary data.</text>
</comment>
<dbReference type="STRING" id="1187848.A1QO_19105"/>
<proteinExistence type="predicted"/>
<dbReference type="RefSeq" id="WP_026027015.1">
    <property type="nucleotide sequence ID" value="NZ_AJYQ02000050.1"/>
</dbReference>
<dbReference type="eggNOG" id="ENOG50330NG">
    <property type="taxonomic scope" value="Bacteria"/>
</dbReference>
<accession>A0A1E5BHR6</accession>
<organism evidence="1 2">
    <name type="scientific">Vibrio genomosp. F10 str. ZF-129</name>
    <dbReference type="NCBI Taxonomy" id="1187848"/>
    <lineage>
        <taxon>Bacteria</taxon>
        <taxon>Pseudomonadati</taxon>
        <taxon>Pseudomonadota</taxon>
        <taxon>Gammaproteobacteria</taxon>
        <taxon>Vibrionales</taxon>
        <taxon>Vibrionaceae</taxon>
        <taxon>Vibrio</taxon>
    </lineage>
</organism>
<gene>
    <name evidence="1" type="ORF">A1QO_19105</name>
</gene>
<evidence type="ECO:0000313" key="2">
    <source>
        <dbReference type="Proteomes" id="UP000094741"/>
    </source>
</evidence>
<dbReference type="EMBL" id="AJYQ02000050">
    <property type="protein sequence ID" value="OEE36422.1"/>
    <property type="molecule type" value="Genomic_DNA"/>
</dbReference>
<protein>
    <submittedName>
        <fullName evidence="1">Fis family transcriptional regulator</fullName>
    </submittedName>
</protein>
<dbReference type="AlphaFoldDB" id="A0A1E5BHR6"/>
<evidence type="ECO:0000313" key="1">
    <source>
        <dbReference type="EMBL" id="OEE36422.1"/>
    </source>
</evidence>